<dbReference type="SUPFAM" id="SSF82185">
    <property type="entry name" value="Histone H3 K4-specific methyltransferase SET7/9 N-terminal domain"/>
    <property type="match status" value="1"/>
</dbReference>
<evidence type="ECO:0000313" key="2">
    <source>
        <dbReference type="Proteomes" id="UP001236569"/>
    </source>
</evidence>
<accession>A0ABT6YMD4</accession>
<sequence>MKFHHWFILFISLNCMFACEKSPQYYRWDDTVFSYQQDVLFYQGKPFSGILATFFPNHQKSSERVYDNGKLEGWTTQWYENGNLSEKRFYRNNQKFGHHIAFWQNGHKRFDYHFVEDMPVGEHKQWYQSGQIFSLCHYNEQGQPAGRQSFWYENGKLKANFEVVEGRRFGLLGAKGCMGENEKQQTGLR</sequence>
<keyword evidence="2" id="KW-1185">Reference proteome</keyword>
<dbReference type="RefSeq" id="WP_283369545.1">
    <property type="nucleotide sequence ID" value="NZ_JASHID010000005.1"/>
</dbReference>
<organism evidence="1 2">
    <name type="scientific">Flectobacillus longus</name>
    <dbReference type="NCBI Taxonomy" id="2984207"/>
    <lineage>
        <taxon>Bacteria</taxon>
        <taxon>Pseudomonadati</taxon>
        <taxon>Bacteroidota</taxon>
        <taxon>Cytophagia</taxon>
        <taxon>Cytophagales</taxon>
        <taxon>Flectobacillaceae</taxon>
        <taxon>Flectobacillus</taxon>
    </lineage>
</organism>
<dbReference type="Pfam" id="PF07661">
    <property type="entry name" value="MORN_2"/>
    <property type="match status" value="3"/>
</dbReference>
<dbReference type="Gene3D" id="3.90.930.1">
    <property type="match status" value="1"/>
</dbReference>
<proteinExistence type="predicted"/>
<gene>
    <name evidence="1" type="ORF">QM480_08400</name>
</gene>
<protein>
    <recommendedName>
        <fullName evidence="3">MORN repeat variant</fullName>
    </recommendedName>
</protein>
<comment type="caution">
    <text evidence="1">The sequence shown here is derived from an EMBL/GenBank/DDBJ whole genome shotgun (WGS) entry which is preliminary data.</text>
</comment>
<reference evidence="1 2" key="1">
    <citation type="submission" date="2023-05" db="EMBL/GenBank/DDBJ databases">
        <title>Novel species of genus Flectobacillus isolated from stream in China.</title>
        <authorList>
            <person name="Lu H."/>
        </authorList>
    </citation>
    <scope>NUCLEOTIDE SEQUENCE [LARGE SCALE GENOMIC DNA]</scope>
    <source>
        <strain evidence="1 2">DC10W</strain>
    </source>
</reference>
<evidence type="ECO:0008006" key="3">
    <source>
        <dbReference type="Google" id="ProtNLM"/>
    </source>
</evidence>
<dbReference type="InterPro" id="IPR011652">
    <property type="entry name" value="MORN_2"/>
</dbReference>
<name>A0ABT6YMD4_9BACT</name>
<dbReference type="EMBL" id="JASHID010000005">
    <property type="protein sequence ID" value="MDI9864343.1"/>
    <property type="molecule type" value="Genomic_DNA"/>
</dbReference>
<dbReference type="Proteomes" id="UP001236569">
    <property type="component" value="Unassembled WGS sequence"/>
</dbReference>
<evidence type="ECO:0000313" key="1">
    <source>
        <dbReference type="EMBL" id="MDI9864343.1"/>
    </source>
</evidence>